<dbReference type="Gene3D" id="3.40.190.10">
    <property type="entry name" value="Periplasmic binding protein-like II"/>
    <property type="match status" value="1"/>
</dbReference>
<keyword evidence="4" id="KW-1185">Reference proteome</keyword>
<protein>
    <recommendedName>
        <fullName evidence="5">Tripartite tricarboxylate transporter substrate binding protein</fullName>
    </recommendedName>
</protein>
<sequence>MTSTLTTRFLRLAAGTAAAALLAVPGLSAAADGYPNHAIRLIVPFAAGGGTDIMARIIAQDVGKELGQTIVVENRPGAGGGIGAAFVGQSKPDGYTLLVGSTGTHGANQFLYSKLPYDPVKDFTPISVLVTFDNVVVVPESSKVHTLKELVDLAKKNPGKLNYGVTTVGSSSHLAVEKFKRDADIQAAAVPYNGAGQATTDLLAGRLDFMLDLVGTQQPNIKAGKVRPLATTDLKRNAVLPDVPTIAESGYPGFSAVGWIGLFGPANLPPAVVDTLYKAIDKVYKTPEFQATMRARSFDIAHMPPAEFTRFLADERAKWGAVVRDANIKLD</sequence>
<dbReference type="PIRSF" id="PIRSF017082">
    <property type="entry name" value="YflP"/>
    <property type="match status" value="1"/>
</dbReference>
<dbReference type="InterPro" id="IPR042100">
    <property type="entry name" value="Bug_dom1"/>
</dbReference>
<dbReference type="Gene3D" id="3.40.190.150">
    <property type="entry name" value="Bordetella uptake gene, domain 1"/>
    <property type="match status" value="1"/>
</dbReference>
<dbReference type="PANTHER" id="PTHR42928">
    <property type="entry name" value="TRICARBOXYLATE-BINDING PROTEIN"/>
    <property type="match status" value="1"/>
</dbReference>
<comment type="similarity">
    <text evidence="1">Belongs to the UPF0065 (bug) family.</text>
</comment>
<dbReference type="CDD" id="cd07012">
    <property type="entry name" value="PBP2_Bug_TTT"/>
    <property type="match status" value="1"/>
</dbReference>
<reference evidence="3 4" key="1">
    <citation type="journal article" date="2017" name="Int. J. Syst. Evol. Microbiol.">
        <title>Achromobacter aloeverae sp. nov., isolated from the root of Aloe vera (L.) Burm.f.</title>
        <authorList>
            <person name="Kuncharoen N."/>
            <person name="Muramatsu Y."/>
            <person name="Shibata C."/>
            <person name="Kamakura Y."/>
            <person name="Nakagawa Y."/>
            <person name="Tanasupawat S."/>
        </authorList>
    </citation>
    <scope>NUCLEOTIDE SEQUENCE [LARGE SCALE GENOMIC DNA]</scope>
    <source>
        <strain evidence="3 4">AVA-1</strain>
    </source>
</reference>
<keyword evidence="2" id="KW-0732">Signal</keyword>
<proteinExistence type="inferred from homology"/>
<dbReference type="Proteomes" id="UP000290849">
    <property type="component" value="Unassembled WGS sequence"/>
</dbReference>
<evidence type="ECO:0000256" key="1">
    <source>
        <dbReference type="ARBA" id="ARBA00006987"/>
    </source>
</evidence>
<dbReference type="AlphaFoldDB" id="A0A4Q1HJI1"/>
<dbReference type="EMBL" id="PYAL01000004">
    <property type="protein sequence ID" value="RXN87863.1"/>
    <property type="molecule type" value="Genomic_DNA"/>
</dbReference>
<dbReference type="SUPFAM" id="SSF53850">
    <property type="entry name" value="Periplasmic binding protein-like II"/>
    <property type="match status" value="1"/>
</dbReference>
<accession>A0A4Q1HJI1</accession>
<evidence type="ECO:0000313" key="3">
    <source>
        <dbReference type="EMBL" id="RXN87863.1"/>
    </source>
</evidence>
<name>A0A4Q1HJI1_9BURK</name>
<dbReference type="Pfam" id="PF03401">
    <property type="entry name" value="TctC"/>
    <property type="match status" value="1"/>
</dbReference>
<dbReference type="OrthoDB" id="8630394at2"/>
<evidence type="ECO:0000256" key="2">
    <source>
        <dbReference type="SAM" id="SignalP"/>
    </source>
</evidence>
<evidence type="ECO:0000313" key="4">
    <source>
        <dbReference type="Proteomes" id="UP000290849"/>
    </source>
</evidence>
<feature type="signal peptide" evidence="2">
    <location>
        <begin position="1"/>
        <end position="30"/>
    </location>
</feature>
<evidence type="ECO:0008006" key="5">
    <source>
        <dbReference type="Google" id="ProtNLM"/>
    </source>
</evidence>
<comment type="caution">
    <text evidence="3">The sequence shown here is derived from an EMBL/GenBank/DDBJ whole genome shotgun (WGS) entry which is preliminary data.</text>
</comment>
<organism evidence="3 4">
    <name type="scientific">Achromobacter aloeverae</name>
    <dbReference type="NCBI Taxonomy" id="1750518"/>
    <lineage>
        <taxon>Bacteria</taxon>
        <taxon>Pseudomonadati</taxon>
        <taxon>Pseudomonadota</taxon>
        <taxon>Betaproteobacteria</taxon>
        <taxon>Burkholderiales</taxon>
        <taxon>Alcaligenaceae</taxon>
        <taxon>Achromobacter</taxon>
    </lineage>
</organism>
<gene>
    <name evidence="3" type="ORF">C7R54_14840</name>
</gene>
<dbReference type="InterPro" id="IPR005064">
    <property type="entry name" value="BUG"/>
</dbReference>
<dbReference type="PANTHER" id="PTHR42928:SF5">
    <property type="entry name" value="BLR1237 PROTEIN"/>
    <property type="match status" value="1"/>
</dbReference>
<feature type="chain" id="PRO_5020724603" description="Tripartite tricarboxylate transporter substrate binding protein" evidence="2">
    <location>
        <begin position="31"/>
        <end position="331"/>
    </location>
</feature>
<dbReference type="RefSeq" id="WP_129151233.1">
    <property type="nucleotide sequence ID" value="NZ_JBHSDO010000011.1"/>
</dbReference>